<dbReference type="AlphaFoldDB" id="A0A6J4ISN3"/>
<dbReference type="EMBL" id="CADCTF010000127">
    <property type="protein sequence ID" value="CAA9259747.1"/>
    <property type="molecule type" value="Genomic_DNA"/>
</dbReference>
<dbReference type="PANTHER" id="PTHR43591">
    <property type="entry name" value="METHYLTRANSFERASE"/>
    <property type="match status" value="1"/>
</dbReference>
<protein>
    <recommendedName>
        <fullName evidence="1">Methyltransferase domain-containing protein</fullName>
    </recommendedName>
</protein>
<dbReference type="InterPro" id="IPR041698">
    <property type="entry name" value="Methyltransf_25"/>
</dbReference>
<evidence type="ECO:0000259" key="1">
    <source>
        <dbReference type="Pfam" id="PF13649"/>
    </source>
</evidence>
<evidence type="ECO:0000313" key="2">
    <source>
        <dbReference type="EMBL" id="CAA9259747.1"/>
    </source>
</evidence>
<dbReference type="Pfam" id="PF13649">
    <property type="entry name" value="Methyltransf_25"/>
    <property type="match status" value="1"/>
</dbReference>
<organism evidence="2">
    <name type="scientific">uncultured Acidimicrobiales bacterium</name>
    <dbReference type="NCBI Taxonomy" id="310071"/>
    <lineage>
        <taxon>Bacteria</taxon>
        <taxon>Bacillati</taxon>
        <taxon>Actinomycetota</taxon>
        <taxon>Acidimicrobiia</taxon>
        <taxon>Acidimicrobiales</taxon>
        <taxon>environmental samples</taxon>
    </lineage>
</organism>
<feature type="domain" description="Methyltransferase" evidence="1">
    <location>
        <begin position="45"/>
        <end position="138"/>
    </location>
</feature>
<name>A0A6J4ISN3_9ACTN</name>
<dbReference type="CDD" id="cd02440">
    <property type="entry name" value="AdoMet_MTases"/>
    <property type="match status" value="1"/>
</dbReference>
<accession>A0A6J4ISN3</accession>
<dbReference type="InterPro" id="IPR029063">
    <property type="entry name" value="SAM-dependent_MTases_sf"/>
</dbReference>
<dbReference type="GO" id="GO:0008168">
    <property type="term" value="F:methyltransferase activity"/>
    <property type="evidence" value="ECO:0007669"/>
    <property type="project" value="TreeGrafter"/>
</dbReference>
<proteinExistence type="predicted"/>
<dbReference type="Gene3D" id="3.40.50.150">
    <property type="entry name" value="Vaccinia Virus protein VP39"/>
    <property type="match status" value="1"/>
</dbReference>
<gene>
    <name evidence="2" type="ORF">AVDCRST_MAG50-2934</name>
</gene>
<sequence length="272" mass="28223">MTMTAFDWTSVAVGWDRHRVHVEAMKQPATEALLHALRIAEGETVVELGAGTGELSRRIAGIVGPGRVVASDVADGMVGLLSGTCAGLGNVEVRRLDATDVDLPDGSADAVVFRMGLMLLTEPDVALREIRRVLRPGGRAGIVVWAAPEHNPWMVAVGMAAMMHGLASVPPVAPGMPFSLAEPSKLRGLLVDAGFVDVAIQEVETPSTYADAREHFDTVTALACPLGAAISAAPPEQVAAMRATAAEVVGPYRTDAGLVVPGRTLVAAASVP</sequence>
<reference evidence="2" key="1">
    <citation type="submission" date="2020-02" db="EMBL/GenBank/DDBJ databases">
        <authorList>
            <person name="Meier V. D."/>
        </authorList>
    </citation>
    <scope>NUCLEOTIDE SEQUENCE</scope>
    <source>
        <strain evidence="2">AVDCRST_MAG50</strain>
    </source>
</reference>
<dbReference type="PANTHER" id="PTHR43591:SF24">
    <property type="entry name" value="2-METHOXY-6-POLYPRENYL-1,4-BENZOQUINOL METHYLASE, MITOCHONDRIAL"/>
    <property type="match status" value="1"/>
</dbReference>
<dbReference type="SUPFAM" id="SSF53335">
    <property type="entry name" value="S-adenosyl-L-methionine-dependent methyltransferases"/>
    <property type="match status" value="1"/>
</dbReference>